<dbReference type="EMBL" id="CZQD01000009">
    <property type="protein sequence ID" value="CUS55733.1"/>
    <property type="molecule type" value="Genomic_DNA"/>
</dbReference>
<sequence length="214" mass="22393">MMSRRNFSLAAGMATAVALSAGALIASTAQAAPDASEPMIAPDFTGTTATGETVSLSDYAGKRVILEWTNDGCPFVQKHYAVPPANMQGLQTDASESDVVWLSIISSAPGKQGHRTGAEILDMNEGRGATPEHVIIDESGDIGRLYKAKTTPHMFLITEDGMVAYQGAIDDTPSARVSDIETATNYVSAAMQSVAAGEPVEVASSKPYGCSVKY</sequence>
<dbReference type="PANTHER" id="PTHR43640">
    <property type="entry name" value="OS07G0260300 PROTEIN"/>
    <property type="match status" value="1"/>
</dbReference>
<dbReference type="AlphaFoldDB" id="A0A160TXF4"/>
<accession>A0A160TXF4</accession>
<dbReference type="GO" id="GO:0016491">
    <property type="term" value="F:oxidoreductase activity"/>
    <property type="evidence" value="ECO:0007669"/>
    <property type="project" value="InterPro"/>
</dbReference>
<dbReference type="InterPro" id="IPR036249">
    <property type="entry name" value="Thioredoxin-like_sf"/>
</dbReference>
<dbReference type="Pfam" id="PF08534">
    <property type="entry name" value="Redoxin"/>
    <property type="match status" value="1"/>
</dbReference>
<dbReference type="PROSITE" id="PS51352">
    <property type="entry name" value="THIOREDOXIN_2"/>
    <property type="match status" value="1"/>
</dbReference>
<dbReference type="PROSITE" id="PS51318">
    <property type="entry name" value="TAT"/>
    <property type="match status" value="1"/>
</dbReference>
<dbReference type="Gene3D" id="3.40.30.10">
    <property type="entry name" value="Glutaredoxin"/>
    <property type="match status" value="1"/>
</dbReference>
<dbReference type="InterPro" id="IPR013766">
    <property type="entry name" value="Thioredoxin_domain"/>
</dbReference>
<feature type="domain" description="Thioredoxin" evidence="1">
    <location>
        <begin position="35"/>
        <end position="192"/>
    </location>
</feature>
<protein>
    <submittedName>
        <fullName evidence="2">PPO candidate 1</fullName>
    </submittedName>
</protein>
<dbReference type="SUPFAM" id="SSF52833">
    <property type="entry name" value="Thioredoxin-like"/>
    <property type="match status" value="1"/>
</dbReference>
<organism evidence="2">
    <name type="scientific">hydrothermal vent metagenome</name>
    <dbReference type="NCBI Taxonomy" id="652676"/>
    <lineage>
        <taxon>unclassified sequences</taxon>
        <taxon>metagenomes</taxon>
        <taxon>ecological metagenomes</taxon>
    </lineage>
</organism>
<proteinExistence type="predicted"/>
<gene>
    <name evidence="2" type="ORF">MGWOODY_Hyp296</name>
</gene>
<dbReference type="InterPro" id="IPR047262">
    <property type="entry name" value="PRX-like1"/>
</dbReference>
<evidence type="ECO:0000313" key="2">
    <source>
        <dbReference type="EMBL" id="CUS55733.1"/>
    </source>
</evidence>
<dbReference type="InterPro" id="IPR013740">
    <property type="entry name" value="Redoxin"/>
</dbReference>
<name>A0A160TXF4_9ZZZZ</name>
<dbReference type="PANTHER" id="PTHR43640:SF1">
    <property type="entry name" value="THIOREDOXIN-DEPENDENT PEROXIREDOXIN"/>
    <property type="match status" value="1"/>
</dbReference>
<evidence type="ECO:0000259" key="1">
    <source>
        <dbReference type="PROSITE" id="PS51352"/>
    </source>
</evidence>
<reference evidence="2" key="1">
    <citation type="submission" date="2015-10" db="EMBL/GenBank/DDBJ databases">
        <authorList>
            <person name="Gilbert D.G."/>
        </authorList>
    </citation>
    <scope>NUCLEOTIDE SEQUENCE</scope>
</reference>
<dbReference type="InterPro" id="IPR006311">
    <property type="entry name" value="TAT_signal"/>
</dbReference>